<dbReference type="AlphaFoldDB" id="A0A1G9T269"/>
<accession>A0A1G9T269</accession>
<sequence>MKNFKTVFTKATSIELSNLQIQMIYPPTEVLTPKYIDILMSNKIAAARMESFLFQTPEERYLTMMNNHPEILNTVQLYHISSYLGIQGPSLSRIRKR</sequence>
<reference evidence="2" key="1">
    <citation type="submission" date="2016-10" db="EMBL/GenBank/DDBJ databases">
        <authorList>
            <person name="Varghese N."/>
            <person name="Submissions S."/>
        </authorList>
    </citation>
    <scope>NUCLEOTIDE SEQUENCE [LARGE SCALE GENOMIC DNA]</scope>
    <source>
        <strain evidence="2">DSM 19110</strain>
    </source>
</reference>
<name>A0A1G9T269_9SPHI</name>
<dbReference type="EMBL" id="FNGY01000003">
    <property type="protein sequence ID" value="SDM41175.1"/>
    <property type="molecule type" value="Genomic_DNA"/>
</dbReference>
<evidence type="ECO:0008006" key="3">
    <source>
        <dbReference type="Google" id="ProtNLM"/>
    </source>
</evidence>
<evidence type="ECO:0000313" key="2">
    <source>
        <dbReference type="Proteomes" id="UP000183200"/>
    </source>
</evidence>
<gene>
    <name evidence="1" type="ORF">SAMN05421820_103759</name>
</gene>
<proteinExistence type="predicted"/>
<organism evidence="1 2">
    <name type="scientific">Pedobacter steynii</name>
    <dbReference type="NCBI Taxonomy" id="430522"/>
    <lineage>
        <taxon>Bacteria</taxon>
        <taxon>Pseudomonadati</taxon>
        <taxon>Bacteroidota</taxon>
        <taxon>Sphingobacteriia</taxon>
        <taxon>Sphingobacteriales</taxon>
        <taxon>Sphingobacteriaceae</taxon>
        <taxon>Pedobacter</taxon>
    </lineage>
</organism>
<protein>
    <recommendedName>
        <fullName evidence="3">Crp/Fnr family transcriptional regulator</fullName>
    </recommendedName>
</protein>
<dbReference type="Proteomes" id="UP000183200">
    <property type="component" value="Unassembled WGS sequence"/>
</dbReference>
<keyword evidence="2" id="KW-1185">Reference proteome</keyword>
<evidence type="ECO:0000313" key="1">
    <source>
        <dbReference type="EMBL" id="SDM41175.1"/>
    </source>
</evidence>